<name>A0A7X1E6I1_9BACT</name>
<accession>A0A7X1E6I1</accession>
<evidence type="ECO:0000256" key="3">
    <source>
        <dbReference type="ARBA" id="ARBA00022741"/>
    </source>
</evidence>
<keyword evidence="2" id="KW-0813">Transport</keyword>
<dbReference type="PANTHER" id="PTHR24220:SF689">
    <property type="entry name" value="LIPOPROTEIN-RELEASING SYSTEM ATP-BINDING PROTEIN LOLD"/>
    <property type="match status" value="1"/>
</dbReference>
<evidence type="ECO:0000313" key="6">
    <source>
        <dbReference type="EMBL" id="MBC2604161.1"/>
    </source>
</evidence>
<dbReference type="Gene3D" id="3.40.50.300">
    <property type="entry name" value="P-loop containing nucleotide triphosphate hydrolases"/>
    <property type="match status" value="1"/>
</dbReference>
<dbReference type="Proteomes" id="UP000525652">
    <property type="component" value="Unassembled WGS sequence"/>
</dbReference>
<evidence type="ECO:0000256" key="2">
    <source>
        <dbReference type="ARBA" id="ARBA00022448"/>
    </source>
</evidence>
<dbReference type="PANTHER" id="PTHR24220">
    <property type="entry name" value="IMPORT ATP-BINDING PROTEIN"/>
    <property type="match status" value="1"/>
</dbReference>
<organism evidence="6 7">
    <name type="scientific">Puniceicoccus vermicola</name>
    <dbReference type="NCBI Taxonomy" id="388746"/>
    <lineage>
        <taxon>Bacteria</taxon>
        <taxon>Pseudomonadati</taxon>
        <taxon>Verrucomicrobiota</taxon>
        <taxon>Opitutia</taxon>
        <taxon>Puniceicoccales</taxon>
        <taxon>Puniceicoccaceae</taxon>
        <taxon>Puniceicoccus</taxon>
    </lineage>
</organism>
<keyword evidence="3" id="KW-0547">Nucleotide-binding</keyword>
<gene>
    <name evidence="6" type="ORF">H5P30_20450</name>
</gene>
<dbReference type="InterPro" id="IPR017871">
    <property type="entry name" value="ABC_transporter-like_CS"/>
</dbReference>
<dbReference type="GO" id="GO:0005886">
    <property type="term" value="C:plasma membrane"/>
    <property type="evidence" value="ECO:0007669"/>
    <property type="project" value="TreeGrafter"/>
</dbReference>
<dbReference type="PROSITE" id="PS00211">
    <property type="entry name" value="ABC_TRANSPORTER_1"/>
    <property type="match status" value="1"/>
</dbReference>
<dbReference type="AlphaFoldDB" id="A0A7X1E6I1"/>
<comment type="caution">
    <text evidence="6">The sequence shown here is derived from an EMBL/GenBank/DDBJ whole genome shotgun (WGS) entry which is preliminary data.</text>
</comment>
<dbReference type="PROSITE" id="PS50893">
    <property type="entry name" value="ABC_TRANSPORTER_2"/>
    <property type="match status" value="1"/>
</dbReference>
<dbReference type="InterPro" id="IPR017911">
    <property type="entry name" value="MacB-like_ATP-bd"/>
</dbReference>
<dbReference type="GO" id="GO:0016887">
    <property type="term" value="F:ATP hydrolysis activity"/>
    <property type="evidence" value="ECO:0007669"/>
    <property type="project" value="InterPro"/>
</dbReference>
<evidence type="ECO:0000313" key="7">
    <source>
        <dbReference type="Proteomes" id="UP000525652"/>
    </source>
</evidence>
<evidence type="ECO:0000259" key="5">
    <source>
        <dbReference type="PROSITE" id="PS50893"/>
    </source>
</evidence>
<dbReference type="EMBL" id="JACHVA010000139">
    <property type="protein sequence ID" value="MBC2604161.1"/>
    <property type="molecule type" value="Genomic_DNA"/>
</dbReference>
<keyword evidence="4 6" id="KW-0067">ATP-binding</keyword>
<reference evidence="6 7" key="1">
    <citation type="submission" date="2020-07" db="EMBL/GenBank/DDBJ databases">
        <authorList>
            <person name="Feng X."/>
        </authorList>
    </citation>
    <scope>NUCLEOTIDE SEQUENCE [LARGE SCALE GENOMIC DNA]</scope>
    <source>
        <strain evidence="6 7">JCM14086</strain>
    </source>
</reference>
<proteinExistence type="inferred from homology"/>
<comment type="similarity">
    <text evidence="1">Belongs to the ABC transporter superfamily.</text>
</comment>
<dbReference type="CDD" id="cd03255">
    <property type="entry name" value="ABC_MJ0796_LolCDE_FtsE"/>
    <property type="match status" value="1"/>
</dbReference>
<dbReference type="Pfam" id="PF00005">
    <property type="entry name" value="ABC_tran"/>
    <property type="match status" value="1"/>
</dbReference>
<evidence type="ECO:0000256" key="1">
    <source>
        <dbReference type="ARBA" id="ARBA00005417"/>
    </source>
</evidence>
<dbReference type="InterPro" id="IPR003593">
    <property type="entry name" value="AAA+_ATPase"/>
</dbReference>
<dbReference type="SMART" id="SM00382">
    <property type="entry name" value="AAA"/>
    <property type="match status" value="1"/>
</dbReference>
<feature type="domain" description="ABC transporter" evidence="5">
    <location>
        <begin position="5"/>
        <end position="225"/>
    </location>
</feature>
<dbReference type="InterPro" id="IPR027417">
    <property type="entry name" value="P-loop_NTPase"/>
</dbReference>
<dbReference type="SUPFAM" id="SSF52540">
    <property type="entry name" value="P-loop containing nucleoside triphosphate hydrolases"/>
    <property type="match status" value="1"/>
</dbReference>
<sequence>MDSVLSARAVRKSFLIPGGQLEVLRGLDFSIRKGASASIRGESGSGKSTLLHLFAGLEGIDSGEISWGNDAISGWNARRLAAERAVRLGLVFQSYHLVGEMTALENVLFAARIAGRVDAQVKDRARFLLDRVGLGNRERQLPGKMSGGERQRVAVARAILNNPPILLADEPTGNLDEKTGEATMQMLLQLVEEQGVSLVLVTHSPHFAKACDEHWLLHDGVLTKS</sequence>
<keyword evidence="7" id="KW-1185">Reference proteome</keyword>
<dbReference type="InterPro" id="IPR015854">
    <property type="entry name" value="ABC_transpr_LolD-like"/>
</dbReference>
<dbReference type="GO" id="GO:0022857">
    <property type="term" value="F:transmembrane transporter activity"/>
    <property type="evidence" value="ECO:0007669"/>
    <property type="project" value="TreeGrafter"/>
</dbReference>
<evidence type="ECO:0000256" key="4">
    <source>
        <dbReference type="ARBA" id="ARBA00022840"/>
    </source>
</evidence>
<dbReference type="GO" id="GO:0005524">
    <property type="term" value="F:ATP binding"/>
    <property type="evidence" value="ECO:0007669"/>
    <property type="project" value="UniProtKB-KW"/>
</dbReference>
<dbReference type="InterPro" id="IPR003439">
    <property type="entry name" value="ABC_transporter-like_ATP-bd"/>
</dbReference>
<protein>
    <submittedName>
        <fullName evidence="6">ABC transporter ATP-binding protein</fullName>
    </submittedName>
</protein>